<evidence type="ECO:0000313" key="1">
    <source>
        <dbReference type="EMBL" id="CAB4968690.1"/>
    </source>
</evidence>
<dbReference type="EMBL" id="CAFBNE010000160">
    <property type="protein sequence ID" value="CAB4968690.1"/>
    <property type="molecule type" value="Genomic_DNA"/>
</dbReference>
<dbReference type="AlphaFoldDB" id="A0A6J7LJE0"/>
<proteinExistence type="predicted"/>
<protein>
    <submittedName>
        <fullName evidence="1">Unannotated protein</fullName>
    </submittedName>
</protein>
<accession>A0A6J7LJE0</accession>
<organism evidence="1">
    <name type="scientific">freshwater metagenome</name>
    <dbReference type="NCBI Taxonomy" id="449393"/>
    <lineage>
        <taxon>unclassified sequences</taxon>
        <taxon>metagenomes</taxon>
        <taxon>ecological metagenomes</taxon>
    </lineage>
</organism>
<reference evidence="1" key="1">
    <citation type="submission" date="2020-05" db="EMBL/GenBank/DDBJ databases">
        <authorList>
            <person name="Chiriac C."/>
            <person name="Salcher M."/>
            <person name="Ghai R."/>
            <person name="Kavagutti S V."/>
        </authorList>
    </citation>
    <scope>NUCLEOTIDE SEQUENCE</scope>
</reference>
<sequence>MTTRCPPPPRRLPTLHPGDLFTPGRFDVVRIFRSAGTHAASWNEFRHFGPVSSMRFDHHPRPRRHHPVRAVMYAAAGLPGTAADPLDVAVLETFGETGTITASQHARRLVTWTPIRDLHLLDLSTTTWLARARGNTALMSGPRGVARDWARAVWNAYPTVDGMAWSSSTLPAGTSIVLFERAATALPAHPTINVSLGDQRMTPALARIASDYGLLLV</sequence>
<name>A0A6J7LJE0_9ZZZZ</name>
<gene>
    <name evidence="1" type="ORF">UFOPK3772_03131</name>
</gene>